<feature type="domain" description="DNA2/NAM7 helicase-like C-terminal" evidence="8">
    <location>
        <begin position="718"/>
        <end position="885"/>
    </location>
</feature>
<dbReference type="InterPro" id="IPR047187">
    <property type="entry name" value="SF1_C_Upf1"/>
</dbReference>
<evidence type="ECO:0000256" key="1">
    <source>
        <dbReference type="ARBA" id="ARBA00007913"/>
    </source>
</evidence>
<comment type="similarity">
    <text evidence="1">Belongs to the DNA2/NAM7 helicase family.</text>
</comment>
<dbReference type="GO" id="GO:0005524">
    <property type="term" value="F:ATP binding"/>
    <property type="evidence" value="ECO:0007669"/>
    <property type="project" value="UniProtKB-KW"/>
</dbReference>
<evidence type="ECO:0000256" key="3">
    <source>
        <dbReference type="ARBA" id="ARBA00022801"/>
    </source>
</evidence>
<reference evidence="9" key="1">
    <citation type="submission" date="2021-01" db="EMBL/GenBank/DDBJ databases">
        <title>Whole genome shotgun sequence of Rugosimonospora africana NBRC 104875.</title>
        <authorList>
            <person name="Komaki H."/>
            <person name="Tamura T."/>
        </authorList>
    </citation>
    <scope>NUCLEOTIDE SEQUENCE</scope>
    <source>
        <strain evidence="9">NBRC 104875</strain>
    </source>
</reference>
<proteinExistence type="inferred from homology"/>
<gene>
    <name evidence="9" type="ORF">Raf01_35920</name>
</gene>
<dbReference type="InterPro" id="IPR041677">
    <property type="entry name" value="DNA2/NAM7_AAA_11"/>
</dbReference>
<keyword evidence="5" id="KW-0067">ATP-binding</keyword>
<dbReference type="GO" id="GO:0016787">
    <property type="term" value="F:hydrolase activity"/>
    <property type="evidence" value="ECO:0007669"/>
    <property type="project" value="UniProtKB-KW"/>
</dbReference>
<evidence type="ECO:0000256" key="4">
    <source>
        <dbReference type="ARBA" id="ARBA00022806"/>
    </source>
</evidence>
<dbReference type="CDD" id="cd18808">
    <property type="entry name" value="SF1_C_Upf1"/>
    <property type="match status" value="1"/>
</dbReference>
<feature type="region of interest" description="Disordered" evidence="6">
    <location>
        <begin position="464"/>
        <end position="490"/>
    </location>
</feature>
<evidence type="ECO:0008006" key="11">
    <source>
        <dbReference type="Google" id="ProtNLM"/>
    </source>
</evidence>
<dbReference type="Gene3D" id="3.40.50.300">
    <property type="entry name" value="P-loop containing nucleotide triphosphate hydrolases"/>
    <property type="match status" value="2"/>
</dbReference>
<keyword evidence="3" id="KW-0378">Hydrolase</keyword>
<keyword evidence="2" id="KW-0547">Nucleotide-binding</keyword>
<accession>A0A8J3QQ55</accession>
<sequence>MLPRQILNVLADLAPAPGERVFDVCRTGQTLHWLPDPDRAARTRAVDRLAAMDALSPEERILRRGWAFVIGGLEVDGVRRTVRLPLLTQPVRLERGLRGYRVAPAGDLELTGLVEDRALAGQLEAAPGLGGAGWLRATGTTAWIRSAAEAAGLIVSDVTDRPPTRPPDAKLVAVAGAALFVIRDVRSAGLRDTLLTWAGRPGLEATALAHVYGLTDAPDPGTTGRPATGLDDTAVRQVGTCLDSDAARQLGTRLDGTGPTTGRQVSAGQQLGAHRQISAGQQLRADTAGGDPVASPLPLNAAQRETVRRTRTEPLVVVSGPPGNGKSHTLVAAALDTVDRGGSVLVAAQSPAAVDALAALLRRYPGPTPVLFGDAERREAMAAELAAGTSAGVPDRQLAADAEAVAAASGRVSAVEAAITAALDLERRAASLSHWAPLLAGLESDVPGPFRQDFDLTRARRLAGRTGGDRAAGDARPEPGFGGPPRPGRGERLHGFARWWRAAVGNLARRRLRRLTGAGPDTPPDRIRAALDAAAASRAAARLAATGGTDLDPAWRELTDADADLAAAIGTAMRHRAASARRWTKQARRSAAVLATALRAGRNRRREMLAELDGEALVRALPLWIGSITDVEDLLPPVPGLFDLVILDEGVHVDQIRAAPVFARARRALVAGDPRQLRFVSFVADVDVSVALRRQGLDGLADRLDVRRVSAFDVAAGAAPVTALTDHYRSAPHLIEFSARRFYRDRIALVTRHPRNEGADLIDVVRVAGNVVDGVNRAEVDAVVAQIRALTGDGHIDIGVVTPFRAQADALESALLAAFPVEQIEALRLRSGTVHAYQGSEADIVIVSLGLVDGDSAARRRFVADPNLFNVMVTRARRKMVVVTSLTSADGIVGDYLDYAGTVPEPSPADPTAHEAGDWVAALAARLDENGVPVRARYPVGTWRLDLCAGTGTGAAGLICGVHPDGTDQHIERQRTLRGAGWRLVDAFPSRWAGDPLRAAIDLSADGSVPD</sequence>
<evidence type="ECO:0000256" key="5">
    <source>
        <dbReference type="ARBA" id="ARBA00022840"/>
    </source>
</evidence>
<keyword evidence="4" id="KW-0347">Helicase</keyword>
<dbReference type="Pfam" id="PF13087">
    <property type="entry name" value="AAA_12"/>
    <property type="match status" value="1"/>
</dbReference>
<evidence type="ECO:0000313" key="9">
    <source>
        <dbReference type="EMBL" id="GIH15420.1"/>
    </source>
</evidence>
<dbReference type="InterPro" id="IPR041679">
    <property type="entry name" value="DNA2/NAM7-like_C"/>
</dbReference>
<dbReference type="RefSeq" id="WP_203919054.1">
    <property type="nucleotide sequence ID" value="NZ_BONZ01000034.1"/>
</dbReference>
<evidence type="ECO:0000313" key="10">
    <source>
        <dbReference type="Proteomes" id="UP000642748"/>
    </source>
</evidence>
<keyword evidence="10" id="KW-1185">Reference proteome</keyword>
<dbReference type="AlphaFoldDB" id="A0A8J3QQ55"/>
<dbReference type="PANTHER" id="PTHR43788:SF8">
    <property type="entry name" value="DNA-BINDING PROTEIN SMUBP-2"/>
    <property type="match status" value="1"/>
</dbReference>
<dbReference type="SUPFAM" id="SSF52540">
    <property type="entry name" value="P-loop containing nucleoside triphosphate hydrolases"/>
    <property type="match status" value="1"/>
</dbReference>
<dbReference type="EMBL" id="BONZ01000034">
    <property type="protein sequence ID" value="GIH15420.1"/>
    <property type="molecule type" value="Genomic_DNA"/>
</dbReference>
<organism evidence="9 10">
    <name type="scientific">Rugosimonospora africana</name>
    <dbReference type="NCBI Taxonomy" id="556532"/>
    <lineage>
        <taxon>Bacteria</taxon>
        <taxon>Bacillati</taxon>
        <taxon>Actinomycetota</taxon>
        <taxon>Actinomycetes</taxon>
        <taxon>Micromonosporales</taxon>
        <taxon>Micromonosporaceae</taxon>
        <taxon>Rugosimonospora</taxon>
    </lineage>
</organism>
<dbReference type="PANTHER" id="PTHR43788">
    <property type="entry name" value="DNA2/NAM7 HELICASE FAMILY MEMBER"/>
    <property type="match status" value="1"/>
</dbReference>
<dbReference type="InterPro" id="IPR050534">
    <property type="entry name" value="Coronavir_polyprotein_1ab"/>
</dbReference>
<dbReference type="GO" id="GO:0043139">
    <property type="term" value="F:5'-3' DNA helicase activity"/>
    <property type="evidence" value="ECO:0007669"/>
    <property type="project" value="TreeGrafter"/>
</dbReference>
<feature type="compositionally biased region" description="Basic and acidic residues" evidence="6">
    <location>
        <begin position="467"/>
        <end position="477"/>
    </location>
</feature>
<dbReference type="Proteomes" id="UP000642748">
    <property type="component" value="Unassembled WGS sequence"/>
</dbReference>
<comment type="caution">
    <text evidence="9">The sequence shown here is derived from an EMBL/GenBank/DDBJ whole genome shotgun (WGS) entry which is preliminary data.</text>
</comment>
<name>A0A8J3QQ55_9ACTN</name>
<dbReference type="InterPro" id="IPR027417">
    <property type="entry name" value="P-loop_NTPase"/>
</dbReference>
<protein>
    <recommendedName>
        <fullName evidence="11">AAA domain-containing protein</fullName>
    </recommendedName>
</protein>
<evidence type="ECO:0000256" key="2">
    <source>
        <dbReference type="ARBA" id="ARBA00022741"/>
    </source>
</evidence>
<dbReference type="Pfam" id="PF13086">
    <property type="entry name" value="AAA_11"/>
    <property type="match status" value="1"/>
</dbReference>
<evidence type="ECO:0000259" key="7">
    <source>
        <dbReference type="Pfam" id="PF13086"/>
    </source>
</evidence>
<evidence type="ECO:0000259" key="8">
    <source>
        <dbReference type="Pfam" id="PF13087"/>
    </source>
</evidence>
<feature type="domain" description="DNA2/NAM7 helicase helicase" evidence="7">
    <location>
        <begin position="299"/>
        <end position="365"/>
    </location>
</feature>
<evidence type="ECO:0000256" key="6">
    <source>
        <dbReference type="SAM" id="MobiDB-lite"/>
    </source>
</evidence>